<comment type="caution">
    <text evidence="2">The sequence shown here is derived from an EMBL/GenBank/DDBJ whole genome shotgun (WGS) entry which is preliminary data.</text>
</comment>
<evidence type="ECO:0000313" key="5">
    <source>
        <dbReference type="Proteomes" id="UP000014158"/>
    </source>
</evidence>
<protein>
    <submittedName>
        <fullName evidence="2">Uncharacterized protein</fullName>
    </submittedName>
</protein>
<keyword evidence="1" id="KW-1133">Transmembrane helix</keyword>
<feature type="transmembrane region" description="Helical" evidence="1">
    <location>
        <begin position="6"/>
        <end position="22"/>
    </location>
</feature>
<name>R2PDF6_9ENTE</name>
<proteinExistence type="predicted"/>
<gene>
    <name evidence="3" type="ORF">I590_01347</name>
    <name evidence="2" type="ORF">UAK_00588</name>
</gene>
<dbReference type="AlphaFoldDB" id="R2PDF6"/>
<dbReference type="Proteomes" id="UP000014158">
    <property type="component" value="Unassembled WGS sequence"/>
</dbReference>
<evidence type="ECO:0000313" key="2">
    <source>
        <dbReference type="EMBL" id="EOH82352.1"/>
    </source>
</evidence>
<keyword evidence="1" id="KW-0472">Membrane</keyword>
<feature type="transmembrane region" description="Helical" evidence="1">
    <location>
        <begin position="85"/>
        <end position="105"/>
    </location>
</feature>
<dbReference type="EMBL" id="AJAL01000001">
    <property type="protein sequence ID" value="EOH82352.1"/>
    <property type="molecule type" value="Genomic_DNA"/>
</dbReference>
<feature type="transmembrane region" description="Helical" evidence="1">
    <location>
        <begin position="55"/>
        <end position="73"/>
    </location>
</feature>
<dbReference type="Proteomes" id="UP000013877">
    <property type="component" value="Unassembled WGS sequence"/>
</dbReference>
<evidence type="ECO:0000313" key="3">
    <source>
        <dbReference type="EMBL" id="EOT77810.1"/>
    </source>
</evidence>
<dbReference type="EMBL" id="ASWF01000002">
    <property type="protein sequence ID" value="EOT77810.1"/>
    <property type="molecule type" value="Genomic_DNA"/>
</dbReference>
<keyword evidence="5" id="KW-1185">Reference proteome</keyword>
<reference evidence="3 5" key="2">
    <citation type="submission" date="2013-03" db="EMBL/GenBank/DDBJ databases">
        <title>The Genome Sequence of Enterococcus raffinosus ATCC_49464 (PacBio/Illumina hybrid assembly).</title>
        <authorList>
            <consortium name="The Broad Institute Genomics Platform"/>
            <consortium name="The Broad Institute Genome Sequencing Center for Infectious Disease"/>
            <person name="Earl A."/>
            <person name="Russ C."/>
            <person name="Gilmore M."/>
            <person name="Surin D."/>
            <person name="Walker B."/>
            <person name="Young S."/>
            <person name="Zeng Q."/>
            <person name="Gargeya S."/>
            <person name="Fitzgerald M."/>
            <person name="Haas B."/>
            <person name="Abouelleil A."/>
            <person name="Allen A.W."/>
            <person name="Alvarado L."/>
            <person name="Arachchi H.M."/>
            <person name="Berlin A.M."/>
            <person name="Chapman S.B."/>
            <person name="Gainer-Dewar J."/>
            <person name="Goldberg J."/>
            <person name="Griggs A."/>
            <person name="Gujja S."/>
            <person name="Hansen M."/>
            <person name="Howarth C."/>
            <person name="Imamovic A."/>
            <person name="Ireland A."/>
            <person name="Larimer J."/>
            <person name="McCowan C."/>
            <person name="Murphy C."/>
            <person name="Pearson M."/>
            <person name="Poon T.W."/>
            <person name="Priest M."/>
            <person name="Roberts A."/>
            <person name="Saif S."/>
            <person name="Shea T."/>
            <person name="Sisk P."/>
            <person name="Sykes S."/>
            <person name="Wortman J."/>
            <person name="Nusbaum C."/>
            <person name="Birren B."/>
        </authorList>
    </citation>
    <scope>NUCLEOTIDE SEQUENCE [LARGE SCALE GENOMIC DNA]</scope>
    <source>
        <strain evidence="3 5">ATCC 49464</strain>
    </source>
</reference>
<sequence length="107" mass="12132">MNVLSSIISILAVISFCYLSTFSKTKIEYTGLVLMALSVILGIIMRLILLNRIEWVAGLMGMVGYVLFLNSFLRRNVKKHLSMIQYFAMIVLLLAIVSDTLILFLNR</sequence>
<evidence type="ECO:0000256" key="1">
    <source>
        <dbReference type="SAM" id="Phobius"/>
    </source>
</evidence>
<organism evidence="2 4">
    <name type="scientific">Enterococcus raffinosus ATCC 49464</name>
    <dbReference type="NCBI Taxonomy" id="1158602"/>
    <lineage>
        <taxon>Bacteria</taxon>
        <taxon>Bacillati</taxon>
        <taxon>Bacillota</taxon>
        <taxon>Bacilli</taxon>
        <taxon>Lactobacillales</taxon>
        <taxon>Enterococcaceae</taxon>
        <taxon>Enterococcus</taxon>
    </lineage>
</organism>
<evidence type="ECO:0000313" key="4">
    <source>
        <dbReference type="Proteomes" id="UP000013877"/>
    </source>
</evidence>
<accession>R2PDF6</accession>
<keyword evidence="1" id="KW-0812">Transmembrane</keyword>
<dbReference type="HOGENOM" id="CLU_2206008_0_0_9"/>
<feature type="transmembrane region" description="Helical" evidence="1">
    <location>
        <begin position="29"/>
        <end position="49"/>
    </location>
</feature>
<reference evidence="2 4" key="1">
    <citation type="submission" date="2013-02" db="EMBL/GenBank/DDBJ databases">
        <title>The Genome Sequence of Enterococcus raffinosus ATCC_49464.</title>
        <authorList>
            <consortium name="The Broad Institute Genome Sequencing Platform"/>
            <consortium name="The Broad Institute Genome Sequencing Center for Infectious Disease"/>
            <person name="Earl A.M."/>
            <person name="Gilmore M.S."/>
            <person name="Lebreton F."/>
            <person name="Walker B."/>
            <person name="Young S.K."/>
            <person name="Zeng Q."/>
            <person name="Gargeya S."/>
            <person name="Fitzgerald M."/>
            <person name="Haas B."/>
            <person name="Abouelleil A."/>
            <person name="Alvarado L."/>
            <person name="Arachchi H.M."/>
            <person name="Berlin A.M."/>
            <person name="Chapman S.B."/>
            <person name="Dewar J."/>
            <person name="Goldberg J."/>
            <person name="Griggs A."/>
            <person name="Gujja S."/>
            <person name="Hansen M."/>
            <person name="Howarth C."/>
            <person name="Imamovic A."/>
            <person name="Larimer J."/>
            <person name="McCowan C."/>
            <person name="Murphy C."/>
            <person name="Neiman D."/>
            <person name="Pearson M."/>
            <person name="Priest M."/>
            <person name="Roberts A."/>
            <person name="Saif S."/>
            <person name="Shea T."/>
            <person name="Sisk P."/>
            <person name="Sykes S."/>
            <person name="Wortman J."/>
            <person name="Nusbaum C."/>
            <person name="Birren B."/>
        </authorList>
    </citation>
    <scope>NUCLEOTIDE SEQUENCE [LARGE SCALE GENOMIC DNA]</scope>
    <source>
        <strain evidence="2 4">ATCC 49464</strain>
    </source>
</reference>